<dbReference type="InParanoid" id="A0A077ZPP1"/>
<evidence type="ECO:0000313" key="4">
    <source>
        <dbReference type="EMBL" id="CDW71863.1"/>
    </source>
</evidence>
<evidence type="ECO:0000256" key="2">
    <source>
        <dbReference type="SAM" id="MobiDB-lite"/>
    </source>
</evidence>
<name>A0A077ZPP1_STYLE</name>
<dbReference type="EMBL" id="CCKQ01000767">
    <property type="protein sequence ID" value="CDW71863.1"/>
    <property type="molecule type" value="Genomic_DNA"/>
</dbReference>
<feature type="coiled-coil region" evidence="1">
    <location>
        <begin position="278"/>
        <end position="319"/>
    </location>
</feature>
<evidence type="ECO:0000256" key="1">
    <source>
        <dbReference type="SAM" id="Coils"/>
    </source>
</evidence>
<sequence length="430" mass="49099">MLNMKQIILINFCLFISVYTISIGNQAIIQKQFSIVLKLSREFKLLQIKEPSLSDSNQQNGAEEIQAEIEEAATEEVLSDNNQSQSEGQSEQQNLEETIDDQIEDRGHHEDDYIETETIQNEEDAINESQNNPEQGPPTENSNFEQNNGTESTANFEDIFQEVTHVIETNPSSDSEEIIELITDYVEDVRETSENETDQVQNNQNLTNETAILQDVHEERQELLEEHLHPELPLSNQTENNFNNNSSVSEKLNGTTNYICNKTLECSQNYSQELLLKIVAIEESFQTANQQVAQAQANLEQLQNQAKLIAQALEDIKQQLNCSHQANNQSEIAQEEEVEVIIQHEDEAAREELNEVVNDAIEQQELISEVQEEPAQTNIQTLEIFEQGQEELIENNLIELSHNYNQGQIGQTQLIQKRLQQFSQTKQSTI</sequence>
<keyword evidence="3" id="KW-0472">Membrane</keyword>
<protein>
    <recommendedName>
        <fullName evidence="6">Transmembrane protein</fullName>
    </recommendedName>
</protein>
<keyword evidence="5" id="KW-1185">Reference proteome</keyword>
<accession>A0A077ZPP1</accession>
<keyword evidence="3" id="KW-1133">Transmembrane helix</keyword>
<dbReference type="AlphaFoldDB" id="A0A077ZPP1"/>
<feature type="region of interest" description="Disordered" evidence="2">
    <location>
        <begin position="73"/>
        <end position="95"/>
    </location>
</feature>
<organism evidence="4 5">
    <name type="scientific">Stylonychia lemnae</name>
    <name type="common">Ciliate</name>
    <dbReference type="NCBI Taxonomy" id="5949"/>
    <lineage>
        <taxon>Eukaryota</taxon>
        <taxon>Sar</taxon>
        <taxon>Alveolata</taxon>
        <taxon>Ciliophora</taxon>
        <taxon>Intramacronucleata</taxon>
        <taxon>Spirotrichea</taxon>
        <taxon>Stichotrichia</taxon>
        <taxon>Sporadotrichida</taxon>
        <taxon>Oxytrichidae</taxon>
        <taxon>Stylonychinae</taxon>
        <taxon>Stylonychia</taxon>
    </lineage>
</organism>
<keyword evidence="3" id="KW-0812">Transmembrane</keyword>
<feature type="region of interest" description="Disordered" evidence="2">
    <location>
        <begin position="128"/>
        <end position="150"/>
    </location>
</feature>
<reference evidence="4 5" key="1">
    <citation type="submission" date="2014-06" db="EMBL/GenBank/DDBJ databases">
        <authorList>
            <person name="Swart Estienne"/>
        </authorList>
    </citation>
    <scope>NUCLEOTIDE SEQUENCE [LARGE SCALE GENOMIC DNA]</scope>
    <source>
        <strain evidence="4 5">130c</strain>
    </source>
</reference>
<feature type="compositionally biased region" description="Low complexity" evidence="2">
    <location>
        <begin position="79"/>
        <end position="95"/>
    </location>
</feature>
<evidence type="ECO:0000256" key="3">
    <source>
        <dbReference type="SAM" id="Phobius"/>
    </source>
</evidence>
<feature type="transmembrane region" description="Helical" evidence="3">
    <location>
        <begin position="7"/>
        <end position="29"/>
    </location>
</feature>
<dbReference type="Proteomes" id="UP000039865">
    <property type="component" value="Unassembled WGS sequence"/>
</dbReference>
<keyword evidence="1" id="KW-0175">Coiled coil</keyword>
<proteinExistence type="predicted"/>
<evidence type="ECO:0008006" key="6">
    <source>
        <dbReference type="Google" id="ProtNLM"/>
    </source>
</evidence>
<gene>
    <name evidence="4" type="primary">Contig1931.g2090</name>
    <name evidence="4" type="ORF">STYLEM_813</name>
</gene>
<evidence type="ECO:0000313" key="5">
    <source>
        <dbReference type="Proteomes" id="UP000039865"/>
    </source>
</evidence>